<keyword evidence="7" id="KW-0349">Heme</keyword>
<protein>
    <recommendedName>
        <fullName evidence="10">Cytochrome P450</fullName>
    </recommendedName>
</protein>
<name>A0ABR3F3M3_9AGAR</name>
<dbReference type="PRINTS" id="PR00465">
    <property type="entry name" value="EP450IV"/>
</dbReference>
<dbReference type="InterPro" id="IPR002403">
    <property type="entry name" value="Cyt_P450_E_grp-IV"/>
</dbReference>
<dbReference type="Proteomes" id="UP001465976">
    <property type="component" value="Unassembled WGS sequence"/>
</dbReference>
<evidence type="ECO:0008006" key="10">
    <source>
        <dbReference type="Google" id="ProtNLM"/>
    </source>
</evidence>
<evidence type="ECO:0000256" key="7">
    <source>
        <dbReference type="RuleBase" id="RU000461"/>
    </source>
</evidence>
<evidence type="ECO:0000256" key="2">
    <source>
        <dbReference type="ARBA" id="ARBA00010617"/>
    </source>
</evidence>
<dbReference type="PROSITE" id="PS00086">
    <property type="entry name" value="CYTOCHROME_P450"/>
    <property type="match status" value="1"/>
</dbReference>
<feature type="non-terminal residue" evidence="8">
    <location>
        <position position="1"/>
    </location>
</feature>
<dbReference type="CDD" id="cd11041">
    <property type="entry name" value="CYP503A1-like"/>
    <property type="match status" value="1"/>
</dbReference>
<keyword evidence="5 7" id="KW-0408">Iron</keyword>
<evidence type="ECO:0000313" key="9">
    <source>
        <dbReference type="Proteomes" id="UP001465976"/>
    </source>
</evidence>
<evidence type="ECO:0000256" key="4">
    <source>
        <dbReference type="ARBA" id="ARBA00023002"/>
    </source>
</evidence>
<evidence type="ECO:0000313" key="8">
    <source>
        <dbReference type="EMBL" id="KAL0569818.1"/>
    </source>
</evidence>
<dbReference type="SUPFAM" id="SSF48264">
    <property type="entry name" value="Cytochrome P450"/>
    <property type="match status" value="1"/>
</dbReference>
<reference evidence="8 9" key="1">
    <citation type="submission" date="2024-02" db="EMBL/GenBank/DDBJ databases">
        <title>A draft genome for the cacao thread blight pathogen Marasmius crinis-equi.</title>
        <authorList>
            <person name="Cohen S.P."/>
            <person name="Baruah I.K."/>
            <person name="Amoako-Attah I."/>
            <person name="Bukari Y."/>
            <person name="Meinhardt L.W."/>
            <person name="Bailey B.A."/>
        </authorList>
    </citation>
    <scope>NUCLEOTIDE SEQUENCE [LARGE SCALE GENOMIC DNA]</scope>
    <source>
        <strain evidence="8 9">GH-76</strain>
    </source>
</reference>
<dbReference type="InterPro" id="IPR036396">
    <property type="entry name" value="Cyt_P450_sf"/>
</dbReference>
<sequence>ARRERAKLDAIPTLGHNGIFTSYLTAWRYFFDGRAFIEEGCKKYPESAFKIPTFGGWQVVLHGRQMYDAMRRASEDELSVFKALDDLFKVPYTISPRLNDHADYHVNTILNALTRNINTKFPEIKDEVQDAFGKFLPAKEDGEWVEYTNIPSIMQKIVVRAVNRVFVGLPLCRNEDWCDLNVKFTISVAVNGLIIGLFPDFLHPIVGRIFSSRNTSFKRASKHLMPMIDERLEMVQVHGTGVDYDGKPNDLLSWLIDECARSGTEWQKGPGLVEELLLRMVSSNFGAIHTTSLVLSQALYYLAANPRLAGPLRAEITECFEQEGGWTRVAMGKMRLLDSFLKESARKLAVGAVAIPRVVGKDFALPNGVCLPAGTTVGLAGYYTHHDESTYPSPEEFKHSRFAEMGDNVKNLMTTPSESFLTFGAGRHACPGRFFAVNMLKALISHVILTYDVKLPDGDKLPEPMWLGSMVLPSTRATVMFRRRK</sequence>
<comment type="caution">
    <text evidence="8">The sequence shown here is derived from an EMBL/GenBank/DDBJ whole genome shotgun (WGS) entry which is preliminary data.</text>
</comment>
<proteinExistence type="inferred from homology"/>
<accession>A0ABR3F3M3</accession>
<dbReference type="PANTHER" id="PTHR46206">
    <property type="entry name" value="CYTOCHROME P450"/>
    <property type="match status" value="1"/>
</dbReference>
<keyword evidence="3 7" id="KW-0479">Metal-binding</keyword>
<dbReference type="EMBL" id="JBAHYK010001047">
    <property type="protein sequence ID" value="KAL0569818.1"/>
    <property type="molecule type" value="Genomic_DNA"/>
</dbReference>
<comment type="cofactor">
    <cofactor evidence="1">
        <name>heme</name>
        <dbReference type="ChEBI" id="CHEBI:30413"/>
    </cofactor>
</comment>
<dbReference type="Gene3D" id="1.10.630.10">
    <property type="entry name" value="Cytochrome P450"/>
    <property type="match status" value="1"/>
</dbReference>
<dbReference type="Pfam" id="PF00067">
    <property type="entry name" value="p450"/>
    <property type="match status" value="1"/>
</dbReference>
<evidence type="ECO:0000256" key="3">
    <source>
        <dbReference type="ARBA" id="ARBA00022723"/>
    </source>
</evidence>
<evidence type="ECO:0000256" key="1">
    <source>
        <dbReference type="ARBA" id="ARBA00001971"/>
    </source>
</evidence>
<dbReference type="InterPro" id="IPR017972">
    <property type="entry name" value="Cyt_P450_CS"/>
</dbReference>
<evidence type="ECO:0000256" key="6">
    <source>
        <dbReference type="ARBA" id="ARBA00023033"/>
    </source>
</evidence>
<comment type="similarity">
    <text evidence="2 7">Belongs to the cytochrome P450 family.</text>
</comment>
<evidence type="ECO:0000256" key="5">
    <source>
        <dbReference type="ARBA" id="ARBA00023004"/>
    </source>
</evidence>
<gene>
    <name evidence="8" type="ORF">V5O48_012144</name>
</gene>
<keyword evidence="4 7" id="KW-0560">Oxidoreductase</keyword>
<dbReference type="PANTHER" id="PTHR46206:SF1">
    <property type="entry name" value="P450, PUTATIVE (EUROFUNG)-RELATED"/>
    <property type="match status" value="1"/>
</dbReference>
<dbReference type="InterPro" id="IPR001128">
    <property type="entry name" value="Cyt_P450"/>
</dbReference>
<keyword evidence="9" id="KW-1185">Reference proteome</keyword>
<keyword evidence="6 7" id="KW-0503">Monooxygenase</keyword>
<organism evidence="8 9">
    <name type="scientific">Marasmius crinis-equi</name>
    <dbReference type="NCBI Taxonomy" id="585013"/>
    <lineage>
        <taxon>Eukaryota</taxon>
        <taxon>Fungi</taxon>
        <taxon>Dikarya</taxon>
        <taxon>Basidiomycota</taxon>
        <taxon>Agaricomycotina</taxon>
        <taxon>Agaricomycetes</taxon>
        <taxon>Agaricomycetidae</taxon>
        <taxon>Agaricales</taxon>
        <taxon>Marasmiineae</taxon>
        <taxon>Marasmiaceae</taxon>
        <taxon>Marasmius</taxon>
    </lineage>
</organism>